<protein>
    <submittedName>
        <fullName evidence="2">Uncharacterized protein</fullName>
    </submittedName>
</protein>
<evidence type="ECO:0000256" key="1">
    <source>
        <dbReference type="SAM" id="MobiDB-lite"/>
    </source>
</evidence>
<dbReference type="AlphaFoldDB" id="A0A4C1YWG1"/>
<gene>
    <name evidence="2" type="ORF">EVAR_87357_1</name>
</gene>
<dbReference type="Proteomes" id="UP000299102">
    <property type="component" value="Unassembled WGS sequence"/>
</dbReference>
<comment type="caution">
    <text evidence="2">The sequence shown here is derived from an EMBL/GenBank/DDBJ whole genome shotgun (WGS) entry which is preliminary data.</text>
</comment>
<reference evidence="2 3" key="1">
    <citation type="journal article" date="2019" name="Commun. Biol.">
        <title>The bagworm genome reveals a unique fibroin gene that provides high tensile strength.</title>
        <authorList>
            <person name="Kono N."/>
            <person name="Nakamura H."/>
            <person name="Ohtoshi R."/>
            <person name="Tomita M."/>
            <person name="Numata K."/>
            <person name="Arakawa K."/>
        </authorList>
    </citation>
    <scope>NUCLEOTIDE SEQUENCE [LARGE SCALE GENOMIC DNA]</scope>
</reference>
<keyword evidence="3" id="KW-1185">Reference proteome</keyword>
<proteinExistence type="predicted"/>
<feature type="compositionally biased region" description="Low complexity" evidence="1">
    <location>
        <begin position="35"/>
        <end position="57"/>
    </location>
</feature>
<evidence type="ECO:0000313" key="3">
    <source>
        <dbReference type="Proteomes" id="UP000299102"/>
    </source>
</evidence>
<name>A0A4C1YWG1_EUMVA</name>
<organism evidence="2 3">
    <name type="scientific">Eumeta variegata</name>
    <name type="common">Bagworm moth</name>
    <name type="synonym">Eumeta japonica</name>
    <dbReference type="NCBI Taxonomy" id="151549"/>
    <lineage>
        <taxon>Eukaryota</taxon>
        <taxon>Metazoa</taxon>
        <taxon>Ecdysozoa</taxon>
        <taxon>Arthropoda</taxon>
        <taxon>Hexapoda</taxon>
        <taxon>Insecta</taxon>
        <taxon>Pterygota</taxon>
        <taxon>Neoptera</taxon>
        <taxon>Endopterygota</taxon>
        <taxon>Lepidoptera</taxon>
        <taxon>Glossata</taxon>
        <taxon>Ditrysia</taxon>
        <taxon>Tineoidea</taxon>
        <taxon>Psychidae</taxon>
        <taxon>Oiketicinae</taxon>
        <taxon>Eumeta</taxon>
    </lineage>
</organism>
<accession>A0A4C1YWG1</accession>
<feature type="compositionally biased region" description="Gly residues" evidence="1">
    <location>
        <begin position="89"/>
        <end position="99"/>
    </location>
</feature>
<evidence type="ECO:0000313" key="2">
    <source>
        <dbReference type="EMBL" id="GBP79262.1"/>
    </source>
</evidence>
<sequence>MRTALTKVPCGSLDSVASTCDAPGRRDAQFGKPCSSYISKNRSSERSSSGSGRGFRNSGRRRPAAYDTSYVPTRAPATHIQRELCQAARGGGAGGGRSVGLGNAEAGRTRDRGDRFGKSCLCIAYIPQGGGTVEEPARRDVR</sequence>
<feature type="region of interest" description="Disordered" evidence="1">
    <location>
        <begin position="88"/>
        <end position="110"/>
    </location>
</feature>
<dbReference type="EMBL" id="BGZK01001406">
    <property type="protein sequence ID" value="GBP79262.1"/>
    <property type="molecule type" value="Genomic_DNA"/>
</dbReference>
<feature type="region of interest" description="Disordered" evidence="1">
    <location>
        <begin position="1"/>
        <end position="73"/>
    </location>
</feature>